<reference evidence="1 2" key="2">
    <citation type="submission" date="2018-11" db="EMBL/GenBank/DDBJ databases">
        <authorList>
            <consortium name="Pathogen Informatics"/>
        </authorList>
    </citation>
    <scope>NUCLEOTIDE SEQUENCE [LARGE SCALE GENOMIC DNA]</scope>
</reference>
<name>A0A0M3J6E6_ANISI</name>
<dbReference type="Proteomes" id="UP000267096">
    <property type="component" value="Unassembled WGS sequence"/>
</dbReference>
<reference evidence="3" key="1">
    <citation type="submission" date="2017-02" db="UniProtKB">
        <authorList>
            <consortium name="WormBaseParasite"/>
        </authorList>
    </citation>
    <scope>IDENTIFICATION</scope>
</reference>
<gene>
    <name evidence="1" type="ORF">ASIM_LOCUS2979</name>
</gene>
<sequence length="81" mass="9509">MRQELDFAKHELKAAKTPESIEVKNTFYEQILLQFKGQLEKTEAMLNAVPSQKETHRKEVIKFFEILQKYYEDCATAATIK</sequence>
<dbReference type="AlphaFoldDB" id="A0A0M3J6E6"/>
<proteinExistence type="predicted"/>
<protein>
    <submittedName>
        <fullName evidence="3">CRISPR type III A-associated protein Csm2</fullName>
    </submittedName>
</protein>
<dbReference type="EMBL" id="UYRR01004321">
    <property type="protein sequence ID" value="VDK20969.1"/>
    <property type="molecule type" value="Genomic_DNA"/>
</dbReference>
<dbReference type="OrthoDB" id="5835493at2759"/>
<dbReference type="InterPro" id="IPR027267">
    <property type="entry name" value="AH/BAR_dom_sf"/>
</dbReference>
<evidence type="ECO:0000313" key="3">
    <source>
        <dbReference type="WBParaSite" id="ASIM_0000313201-mRNA-1"/>
    </source>
</evidence>
<accession>A0A0M3J6E6</accession>
<organism evidence="3">
    <name type="scientific">Anisakis simplex</name>
    <name type="common">Herring worm</name>
    <dbReference type="NCBI Taxonomy" id="6269"/>
    <lineage>
        <taxon>Eukaryota</taxon>
        <taxon>Metazoa</taxon>
        <taxon>Ecdysozoa</taxon>
        <taxon>Nematoda</taxon>
        <taxon>Chromadorea</taxon>
        <taxon>Rhabditida</taxon>
        <taxon>Spirurina</taxon>
        <taxon>Ascaridomorpha</taxon>
        <taxon>Ascaridoidea</taxon>
        <taxon>Anisakidae</taxon>
        <taxon>Anisakis</taxon>
        <taxon>Anisakis simplex complex</taxon>
    </lineage>
</organism>
<dbReference type="WBParaSite" id="ASIM_0000313201-mRNA-1">
    <property type="protein sequence ID" value="ASIM_0000313201-mRNA-1"/>
    <property type="gene ID" value="ASIM_0000313201"/>
</dbReference>
<evidence type="ECO:0000313" key="1">
    <source>
        <dbReference type="EMBL" id="VDK20969.1"/>
    </source>
</evidence>
<keyword evidence="2" id="KW-1185">Reference proteome</keyword>
<dbReference type="Gene3D" id="1.20.1270.60">
    <property type="entry name" value="Arfaptin homology (AH) domain/BAR domain"/>
    <property type="match status" value="1"/>
</dbReference>
<evidence type="ECO:0000313" key="2">
    <source>
        <dbReference type="Proteomes" id="UP000267096"/>
    </source>
</evidence>